<name>A0AAX3WN32_METEX</name>
<sequence length="369" mass="41494">MDDPADHTSVVDALLTPGVCRKVRCDLRKLLVGQPKLAHWLLPHPEEITGTPAKPNLWVRSLERAAAASDEWEFCFHLRNAFNELLRSFKPGRSIRLSESERHLAGYFALRIFKNYRGLPHQRLSPEVLERGLRALIGLVDILAIPEEERGSQRPRERSLTVTVNRLRHLLAAAQLAIDEEQVGADVELPPLSDRRQFAGPTATVLPFRLETREALERREARRAHDAAVLWKHATDCFWAAHNLDDPATPYATGLRSLSEGLAAGFALPMHDRITIGIAMLSAQWVLHRVFVPTFLSEPTFSIVRARTNPILDVLETEAAERAQWHPDWVAGLCADLERQANVIANAAHDRAYERAELMVHQLIAQQAG</sequence>
<dbReference type="RefSeq" id="WP_283536361.1">
    <property type="nucleotide sequence ID" value="NZ_CP073633.1"/>
</dbReference>
<protein>
    <submittedName>
        <fullName evidence="1">Uncharacterized protein</fullName>
    </submittedName>
</protein>
<gene>
    <name evidence="1" type="ORF">KEC54_19925</name>
</gene>
<organism evidence="1 2">
    <name type="scientific">Methylorubrum extorquens</name>
    <name type="common">Methylobacterium dichloromethanicum</name>
    <name type="synonym">Methylobacterium extorquens</name>
    <dbReference type="NCBI Taxonomy" id="408"/>
    <lineage>
        <taxon>Bacteria</taxon>
        <taxon>Pseudomonadati</taxon>
        <taxon>Pseudomonadota</taxon>
        <taxon>Alphaproteobacteria</taxon>
        <taxon>Hyphomicrobiales</taxon>
        <taxon>Methylobacteriaceae</taxon>
        <taxon>Methylorubrum</taxon>
    </lineage>
</organism>
<proteinExistence type="predicted"/>
<accession>A0AAX3WN32</accession>
<evidence type="ECO:0000313" key="2">
    <source>
        <dbReference type="Proteomes" id="UP001223720"/>
    </source>
</evidence>
<reference evidence="1" key="1">
    <citation type="journal article" date="2022" name="Biotechnol. Bioprocess Eng.">
        <title>Pan-genome Analysis Reveals Comparative Genomic Features of Central Metabolic Pathways in Methylorubrum extorquens.</title>
        <authorList>
            <person name="Lee G.M."/>
            <person name="Scott-Nevros Z.K."/>
            <person name="Lee S.-M."/>
            <person name="Kim D."/>
        </authorList>
    </citation>
    <scope>NUCLEOTIDE SEQUENCE</scope>
    <source>
        <strain evidence="1">ATCC 55366</strain>
    </source>
</reference>
<dbReference type="EMBL" id="CP073633">
    <property type="protein sequence ID" value="WHQ72862.1"/>
    <property type="molecule type" value="Genomic_DNA"/>
</dbReference>
<dbReference type="AlphaFoldDB" id="A0AAX3WN32"/>
<dbReference type="Proteomes" id="UP001223720">
    <property type="component" value="Chromosome"/>
</dbReference>
<evidence type="ECO:0000313" key="1">
    <source>
        <dbReference type="EMBL" id="WHQ72862.1"/>
    </source>
</evidence>